<dbReference type="AlphaFoldDB" id="A0A4Y3KEW8"/>
<keyword evidence="1" id="KW-0812">Transmembrane</keyword>
<dbReference type="Proteomes" id="UP000315842">
    <property type="component" value="Unassembled WGS sequence"/>
</dbReference>
<comment type="caution">
    <text evidence="2">The sequence shown here is derived from an EMBL/GenBank/DDBJ whole genome shotgun (WGS) entry which is preliminary data.</text>
</comment>
<protein>
    <submittedName>
        <fullName evidence="2">Uncharacterized protein</fullName>
    </submittedName>
</protein>
<evidence type="ECO:0000313" key="2">
    <source>
        <dbReference type="EMBL" id="GEA82206.1"/>
    </source>
</evidence>
<sequence>MSTTIERRETVRTEGGWVRGACLAAGVCLAVVAYVAFLTAAGNGPSCPAIFPPLEGCEPERGLDTIVAIAVPFGAVLGAGVATLAARRLPAAARVAILVALAAASVAAVAWTAALRG</sequence>
<gene>
    <name evidence="2" type="ORF">CUD01_26500</name>
</gene>
<name>A0A4Y3KEW8_CELUD</name>
<feature type="transmembrane region" description="Helical" evidence="1">
    <location>
        <begin position="91"/>
        <end position="114"/>
    </location>
</feature>
<accession>A0A4Y3KEW8</accession>
<feature type="transmembrane region" description="Helical" evidence="1">
    <location>
        <begin position="21"/>
        <end position="42"/>
    </location>
</feature>
<keyword evidence="3" id="KW-1185">Reference proteome</keyword>
<dbReference type="EMBL" id="BJLP01000051">
    <property type="protein sequence ID" value="GEA82206.1"/>
    <property type="molecule type" value="Genomic_DNA"/>
</dbReference>
<evidence type="ECO:0000313" key="3">
    <source>
        <dbReference type="Proteomes" id="UP000315842"/>
    </source>
</evidence>
<feature type="transmembrane region" description="Helical" evidence="1">
    <location>
        <begin position="62"/>
        <end position="84"/>
    </location>
</feature>
<keyword evidence="1" id="KW-1133">Transmembrane helix</keyword>
<dbReference type="RefSeq" id="WP_141321771.1">
    <property type="nucleotide sequence ID" value="NZ_BJLP01000051.1"/>
</dbReference>
<proteinExistence type="predicted"/>
<evidence type="ECO:0000256" key="1">
    <source>
        <dbReference type="SAM" id="Phobius"/>
    </source>
</evidence>
<organism evidence="2 3">
    <name type="scientific">Cellulomonas uda</name>
    <dbReference type="NCBI Taxonomy" id="1714"/>
    <lineage>
        <taxon>Bacteria</taxon>
        <taxon>Bacillati</taxon>
        <taxon>Actinomycetota</taxon>
        <taxon>Actinomycetes</taxon>
        <taxon>Micrococcales</taxon>
        <taxon>Cellulomonadaceae</taxon>
        <taxon>Cellulomonas</taxon>
    </lineage>
</organism>
<keyword evidence="1" id="KW-0472">Membrane</keyword>
<reference evidence="2 3" key="1">
    <citation type="submission" date="2019-06" db="EMBL/GenBank/DDBJ databases">
        <title>Whole genome shotgun sequence of Cellulomonas uda NBRC 3747.</title>
        <authorList>
            <person name="Hosoyama A."/>
            <person name="Uohara A."/>
            <person name="Ohji S."/>
            <person name="Ichikawa N."/>
        </authorList>
    </citation>
    <scope>NUCLEOTIDE SEQUENCE [LARGE SCALE GENOMIC DNA]</scope>
    <source>
        <strain evidence="2 3">NBRC 3747</strain>
    </source>
</reference>